<comment type="caution">
    <text evidence="6">The sequence shown here is derived from an EMBL/GenBank/DDBJ whole genome shotgun (WGS) entry which is preliminary data.</text>
</comment>
<dbReference type="OrthoDB" id="199516at2157"/>
<accession>M0CPQ5</accession>
<evidence type="ECO:0000256" key="5">
    <source>
        <dbReference type="SAM" id="Phobius"/>
    </source>
</evidence>
<dbReference type="CDD" id="cd13956">
    <property type="entry name" value="PT_UbiA"/>
    <property type="match status" value="1"/>
</dbReference>
<evidence type="ECO:0000256" key="4">
    <source>
        <dbReference type="ARBA" id="ARBA00023136"/>
    </source>
</evidence>
<comment type="subcellular location">
    <subcellularLocation>
        <location evidence="1">Cell membrane</location>
        <topology evidence="1">Multi-pass membrane protein</topology>
    </subcellularLocation>
</comment>
<dbReference type="Pfam" id="PF01040">
    <property type="entry name" value="UbiA"/>
    <property type="match status" value="1"/>
</dbReference>
<feature type="transmembrane region" description="Helical" evidence="5">
    <location>
        <begin position="91"/>
        <end position="111"/>
    </location>
</feature>
<feature type="transmembrane region" description="Helical" evidence="5">
    <location>
        <begin position="48"/>
        <end position="66"/>
    </location>
</feature>
<feature type="transmembrane region" description="Helical" evidence="5">
    <location>
        <begin position="165"/>
        <end position="185"/>
    </location>
</feature>
<dbReference type="eggNOG" id="arCOG00480">
    <property type="taxonomic scope" value="Archaea"/>
</dbReference>
<dbReference type="GO" id="GO:0005886">
    <property type="term" value="C:plasma membrane"/>
    <property type="evidence" value="ECO:0007669"/>
    <property type="project" value="UniProtKB-SubCell"/>
</dbReference>
<dbReference type="AlphaFoldDB" id="M0CPQ5"/>
<dbReference type="STRING" id="1227488.C477_00270"/>
<evidence type="ECO:0008006" key="8">
    <source>
        <dbReference type="Google" id="ProtNLM"/>
    </source>
</evidence>
<dbReference type="EMBL" id="AOIS01000003">
    <property type="protein sequence ID" value="ELZ24598.1"/>
    <property type="molecule type" value="Genomic_DNA"/>
</dbReference>
<feature type="transmembrane region" description="Helical" evidence="5">
    <location>
        <begin position="262"/>
        <end position="281"/>
    </location>
</feature>
<organism evidence="6 7">
    <name type="scientific">Haloterrigena salina JCM 13891</name>
    <dbReference type="NCBI Taxonomy" id="1227488"/>
    <lineage>
        <taxon>Archaea</taxon>
        <taxon>Methanobacteriati</taxon>
        <taxon>Methanobacteriota</taxon>
        <taxon>Stenosarchaea group</taxon>
        <taxon>Halobacteria</taxon>
        <taxon>Halobacteriales</taxon>
        <taxon>Natrialbaceae</taxon>
        <taxon>Haloterrigena</taxon>
    </lineage>
</organism>
<feature type="transmembrane region" description="Helical" evidence="5">
    <location>
        <begin position="21"/>
        <end position="42"/>
    </location>
</feature>
<dbReference type="InterPro" id="IPR000537">
    <property type="entry name" value="UbiA_prenyltransferase"/>
</dbReference>
<name>M0CPQ5_9EURY</name>
<keyword evidence="2 5" id="KW-0812">Transmembrane</keyword>
<reference evidence="6 7" key="1">
    <citation type="journal article" date="2014" name="PLoS Genet.">
        <title>Phylogenetically driven sequencing of extremely halophilic archaea reveals strategies for static and dynamic osmo-response.</title>
        <authorList>
            <person name="Becker E.A."/>
            <person name="Seitzer P.M."/>
            <person name="Tritt A."/>
            <person name="Larsen D."/>
            <person name="Krusor M."/>
            <person name="Yao A.I."/>
            <person name="Wu D."/>
            <person name="Madern D."/>
            <person name="Eisen J.A."/>
            <person name="Darling A.E."/>
            <person name="Facciotti M.T."/>
        </authorList>
    </citation>
    <scope>NUCLEOTIDE SEQUENCE [LARGE SCALE GENOMIC DNA]</scope>
    <source>
        <strain evidence="6 7">JCM 13891</strain>
    </source>
</reference>
<dbReference type="PATRIC" id="fig|1227488.3.peg.52"/>
<evidence type="ECO:0000256" key="3">
    <source>
        <dbReference type="ARBA" id="ARBA00022989"/>
    </source>
</evidence>
<evidence type="ECO:0000256" key="2">
    <source>
        <dbReference type="ARBA" id="ARBA00022692"/>
    </source>
</evidence>
<evidence type="ECO:0000313" key="6">
    <source>
        <dbReference type="EMBL" id="ELZ24598.1"/>
    </source>
</evidence>
<sequence>MHDRSKPARTRIGRRARGLWLHVQPIFLFPGAAMSGFGALLATDFATLSATLHAAAVCLAVYVAHLKDGYVDHYVRGEDETNPLEPNEIRIAIGATAGLFAGCLVALWFAAGPIGTLLTAPLLALGYLHAPHLDTNPLTESVDYPLGIVLATAGGYATQTGTVTALALAVCLVLFLLLVAINVMLDRLDYRHDRRVGKRTLPVVLGPDRALQVAWALVLVSVVTLAVSSRFGPLPRSALFACAVPVSAILGCQLREPNPERLVALFIGTTYAFGLALFLAIRFS</sequence>
<evidence type="ECO:0000256" key="1">
    <source>
        <dbReference type="ARBA" id="ARBA00004651"/>
    </source>
</evidence>
<proteinExistence type="predicted"/>
<keyword evidence="7" id="KW-1185">Reference proteome</keyword>
<evidence type="ECO:0000313" key="7">
    <source>
        <dbReference type="Proteomes" id="UP000011657"/>
    </source>
</evidence>
<dbReference type="RefSeq" id="WP_008892405.1">
    <property type="nucleotide sequence ID" value="NZ_AOIS01000003.1"/>
</dbReference>
<protein>
    <recommendedName>
        <fullName evidence="8">UbiA prenyltransferase</fullName>
    </recommendedName>
</protein>
<keyword evidence="3 5" id="KW-1133">Transmembrane helix</keyword>
<dbReference type="GO" id="GO:0016765">
    <property type="term" value="F:transferase activity, transferring alkyl or aryl (other than methyl) groups"/>
    <property type="evidence" value="ECO:0007669"/>
    <property type="project" value="InterPro"/>
</dbReference>
<dbReference type="Gene3D" id="1.20.120.1780">
    <property type="entry name" value="UbiA prenyltransferase"/>
    <property type="match status" value="1"/>
</dbReference>
<dbReference type="Proteomes" id="UP000011657">
    <property type="component" value="Unassembled WGS sequence"/>
</dbReference>
<gene>
    <name evidence="6" type="ORF">C477_00270</name>
</gene>
<keyword evidence="4 5" id="KW-0472">Membrane</keyword>